<evidence type="ECO:0000256" key="1">
    <source>
        <dbReference type="ARBA" id="ARBA00004123"/>
    </source>
</evidence>
<evidence type="ECO:0000313" key="5">
    <source>
        <dbReference type="EMBL" id="KAL3320127.1"/>
    </source>
</evidence>
<dbReference type="InterPro" id="IPR000504">
    <property type="entry name" value="RRM_dom"/>
</dbReference>
<comment type="caution">
    <text evidence="5">The sequence shown here is derived from an EMBL/GenBank/DDBJ whole genome shotgun (WGS) entry which is preliminary data.</text>
</comment>
<organism evidence="5 6">
    <name type="scientific">Cichlidogyrus casuarinus</name>
    <dbReference type="NCBI Taxonomy" id="1844966"/>
    <lineage>
        <taxon>Eukaryota</taxon>
        <taxon>Metazoa</taxon>
        <taxon>Spiralia</taxon>
        <taxon>Lophotrochozoa</taxon>
        <taxon>Platyhelminthes</taxon>
        <taxon>Monogenea</taxon>
        <taxon>Monopisthocotylea</taxon>
        <taxon>Dactylogyridea</taxon>
        <taxon>Ancyrocephalidae</taxon>
        <taxon>Cichlidogyrus</taxon>
    </lineage>
</organism>
<dbReference type="InterPro" id="IPR035979">
    <property type="entry name" value="RBD_domain_sf"/>
</dbReference>
<dbReference type="AlphaFoldDB" id="A0ABD2QL81"/>
<protein>
    <recommendedName>
        <fullName evidence="4">RRM domain-containing protein</fullName>
    </recommendedName>
</protein>
<sequence length="344" mass="38450">MSLSACDYATYPARGSLESDKTSTLAQSNELTNASKNNAGDENLRKIFVGGLSPGISARKLLNCLFYIKLKDELRNYFRDFGEIESCIIKFSKDALAPRGFGFIVFKDDDSVKKVLEVPNHQIGHLRIEPKLAKPAREETRKIFIGTVDPALTIKQITDHFKKFGTIISVDLPIDTSSGRRKPFGFVLFSRVEHAKKAAATEKQNICGTSIILIGGGYQNVNPYSPQASSLQSAIDPNTLNNQQNYFELLNRFAMLYNYQSMQVCTQQVESSMDNESQRTEEPNQGIQFAVNQPCYIPFYINAMRPPPGQQIPYVIPTGAPIMAFNPLNNLVMYSNQLAEAHQE</sequence>
<dbReference type="Proteomes" id="UP001626550">
    <property type="component" value="Unassembled WGS sequence"/>
</dbReference>
<comment type="subcellular location">
    <subcellularLocation>
        <location evidence="1">Nucleus</location>
    </subcellularLocation>
</comment>
<dbReference type="SUPFAM" id="SSF54928">
    <property type="entry name" value="RNA-binding domain, RBD"/>
    <property type="match status" value="1"/>
</dbReference>
<feature type="domain" description="RRM" evidence="4">
    <location>
        <begin position="141"/>
        <end position="226"/>
    </location>
</feature>
<evidence type="ECO:0000259" key="4">
    <source>
        <dbReference type="PROSITE" id="PS50102"/>
    </source>
</evidence>
<dbReference type="SMART" id="SM00360">
    <property type="entry name" value="RRM"/>
    <property type="match status" value="2"/>
</dbReference>
<keyword evidence="2" id="KW-0539">Nucleus</keyword>
<evidence type="ECO:0000256" key="3">
    <source>
        <dbReference type="PROSITE-ProRule" id="PRU00176"/>
    </source>
</evidence>
<dbReference type="Gene3D" id="3.30.70.330">
    <property type="match status" value="2"/>
</dbReference>
<dbReference type="PROSITE" id="PS50102">
    <property type="entry name" value="RRM"/>
    <property type="match status" value="2"/>
</dbReference>
<keyword evidence="6" id="KW-1185">Reference proteome</keyword>
<keyword evidence="3" id="KW-0694">RNA-binding</keyword>
<evidence type="ECO:0000256" key="2">
    <source>
        <dbReference type="ARBA" id="ARBA00023242"/>
    </source>
</evidence>
<evidence type="ECO:0000313" key="6">
    <source>
        <dbReference type="Proteomes" id="UP001626550"/>
    </source>
</evidence>
<dbReference type="EMBL" id="JBJKFK010000074">
    <property type="protein sequence ID" value="KAL3320127.1"/>
    <property type="molecule type" value="Genomic_DNA"/>
</dbReference>
<accession>A0ABD2QL81</accession>
<feature type="domain" description="RRM" evidence="4">
    <location>
        <begin position="45"/>
        <end position="150"/>
    </location>
</feature>
<dbReference type="Pfam" id="PF00076">
    <property type="entry name" value="RRM_1"/>
    <property type="match status" value="2"/>
</dbReference>
<dbReference type="PANTHER" id="PTHR48033">
    <property type="entry name" value="RNA-BINDING (RRM/RBD/RNP MOTIFS) FAMILY PROTEIN"/>
    <property type="match status" value="1"/>
</dbReference>
<dbReference type="InterPro" id="IPR012677">
    <property type="entry name" value="Nucleotide-bd_a/b_plait_sf"/>
</dbReference>
<reference evidence="5 6" key="1">
    <citation type="submission" date="2024-11" db="EMBL/GenBank/DDBJ databases">
        <title>Adaptive evolution of stress response genes in parasites aligns with host niche diversity.</title>
        <authorList>
            <person name="Hahn C."/>
            <person name="Resl P."/>
        </authorList>
    </citation>
    <scope>NUCLEOTIDE SEQUENCE [LARGE SCALE GENOMIC DNA]</scope>
    <source>
        <strain evidence="5">EGGRZ-B1_66</strain>
        <tissue evidence="5">Body</tissue>
    </source>
</reference>
<gene>
    <name evidence="5" type="ORF">Ciccas_001194</name>
</gene>
<name>A0ABD2QL81_9PLAT</name>
<proteinExistence type="predicted"/>
<dbReference type="GO" id="GO:0003723">
    <property type="term" value="F:RNA binding"/>
    <property type="evidence" value="ECO:0007669"/>
    <property type="project" value="UniProtKB-UniRule"/>
</dbReference>
<dbReference type="PANTHER" id="PTHR48033:SF10">
    <property type="entry name" value="RNA-BINDING PROTEIN SQUID"/>
    <property type="match status" value="1"/>
</dbReference>
<dbReference type="GO" id="GO:0005634">
    <property type="term" value="C:nucleus"/>
    <property type="evidence" value="ECO:0007669"/>
    <property type="project" value="UniProtKB-SubCell"/>
</dbReference>